<dbReference type="CDD" id="cd00104">
    <property type="entry name" value="KAZAL_FS"/>
    <property type="match status" value="5"/>
</dbReference>
<dbReference type="SUPFAM" id="SSF57184">
    <property type="entry name" value="Growth factor receptor domain"/>
    <property type="match status" value="1"/>
</dbReference>
<dbReference type="Pfam" id="PF00054">
    <property type="entry name" value="Laminin_G_1"/>
    <property type="match status" value="3"/>
</dbReference>
<dbReference type="SUPFAM" id="SSF50242">
    <property type="entry name" value="TIMP-like"/>
    <property type="match status" value="1"/>
</dbReference>
<dbReference type="InterPro" id="IPR013320">
    <property type="entry name" value="ConA-like_dom_sf"/>
</dbReference>
<feature type="chain" id="PRO_5034999784" evidence="15">
    <location>
        <begin position="26"/>
        <end position="1490"/>
    </location>
</feature>
<dbReference type="InterPro" id="IPR001791">
    <property type="entry name" value="Laminin_G"/>
</dbReference>
<feature type="disulfide bond" evidence="11">
    <location>
        <begin position="1283"/>
        <end position="1292"/>
    </location>
</feature>
<evidence type="ECO:0000259" key="16">
    <source>
        <dbReference type="PROSITE" id="PS50025"/>
    </source>
</evidence>
<evidence type="ECO:0000259" key="19">
    <source>
        <dbReference type="PROSITE" id="PS51121"/>
    </source>
</evidence>
<dbReference type="Gene3D" id="2.40.50.120">
    <property type="match status" value="1"/>
</dbReference>
<dbReference type="FunFam" id="2.10.25.10:FF:000135">
    <property type="entry name" value="Laminin subunit beta 4"/>
    <property type="match status" value="1"/>
</dbReference>
<feature type="domain" description="EGF-like" evidence="17">
    <location>
        <begin position="997"/>
        <end position="1034"/>
    </location>
</feature>
<evidence type="ECO:0000259" key="20">
    <source>
        <dbReference type="PROSITE" id="PS51465"/>
    </source>
</evidence>
<protein>
    <submittedName>
        <fullName evidence="22">Agrin-like isoform X7</fullName>
    </submittedName>
</protein>
<dbReference type="PROSITE" id="PS51465">
    <property type="entry name" value="KAZAL_2"/>
    <property type="match status" value="5"/>
</dbReference>
<feature type="domain" description="EGF-like" evidence="17">
    <location>
        <begin position="769"/>
        <end position="806"/>
    </location>
</feature>
<feature type="domain" description="Laminin G" evidence="16">
    <location>
        <begin position="1080"/>
        <end position="1261"/>
    </location>
</feature>
<dbReference type="PROSITE" id="PS50026">
    <property type="entry name" value="EGF_3"/>
    <property type="match status" value="4"/>
</dbReference>
<dbReference type="SUPFAM" id="SSF100895">
    <property type="entry name" value="Kazal-type serine protease inhibitors"/>
    <property type="match status" value="5"/>
</dbReference>
<sequence length="1490" mass="163952">MLLHPFRIHIFLYFCLCLQTCLVNTSIIFGVDSIHGGIFDTKCSDPPLESREQMADVVLTGTVRSTSPEKGTSKLYSAEVEVKRVMKGEEKLIGLLDSNVGQRLIVHGFGDPRFCENKVRVFDTRILMLAIEDGGILTLNSSVVRISLRNLNHVDHAVRGIPYEPPPKKTKSPCDINFCPFHAHCIVKEEKAYCECVENCSTDEQFVCGTDDATYRNLCHLKKASCEERRRINQAYPGKCLKSNYRKQTDESGEFKPLREGPCASKTCYYGSCRIDNRNQAVCDCEPECPHGRTSLVCGTDGQTYDSECHLRKHSCESGKLIRKKHLGACGVSMSCQTQQCGPNQRCVEENGLVLCIRNPCKDCEGEPFNPVCGTNDVSYDNLCELEKANCTSENLAIKFKAYGFCVQDGCGNVKGKCEYYGICDTSRPRPECVCPQEGDCWGLGTDTQTMICGSDNRTYKNQCMMKVTSCRERRAISVVSTGECTNCNCYSAGSRGKTCDPKTKACDCLPGVGGLKCDMCKPGYWGLNPETRPSYSPGCVSCDCNPFGAQRSDCGQDHGACLCKPGVKGHFCDTCVDDDSPVSFDVCGTEVESAEYPGHSCGMLGAYQCGYGSYCENTHNGLVCRCDYIDCLRNPTGKYYICGSDGNTYESHCHMSFESCKEQKEITISYIGPCTGRATSHPSSYTRTRKTTGRKLSDYTQRTTSRTTKRPMGIGGKIKEICYDSHYCIANNSECYRGVCRCKAGFINTLDDTDCRKVIIEDPDDKIYRDPCSDSPCLNNGLCLLDDSLGYRCICPLEKSGSSCHQVAKLTVPAFTGNNSYLQLKQKSKPNDDLMFEIRLKILNDDGIVTFASQYPNGTGDFIAVTVVNGYLEFRYDLGSGMALIRSKDQLKKNAFHKVLVNRMGRAGQLQVDGSPVLSGESEGTLTSLDLGEFLYLGNVPEEAKEAKKRLGLQDGLAGCIDSFAAGTTVSPYTYSLSYPSRSGDLVGGLGVWECGSDPCESLPCQNGGSCFMSDKEVFQCVCEPGFTGALCEVMMDPCMKSLCKEGSTCVGTEDGGFTCHCPENMEGEFCENEKLEKIMVPQFNGSSLILMPLGDIGSHSMSLRIWFKSAKPDGVLLLASQYPQGFGDYISLNLINRQLEFRFNVGTGTVIIRSTKTIKLNKWHDVLIQKVDRSGTLQIDNNKDWLYTGSSQGILSELNLSGSNLFIGGVDTAVPSDSKIVANFTGVIQRLYINGRLFDNLISSAMSSVGVMEYDGPPCNINPCLNWGVCVPRMDQADCKCPTKFIGARCEKMADPKNRDLPVAFDGSTFLQYPNEITVQQTAQRVNRYSIKLKTRSRGGLILFQNGLSTLLGDYLALAVVDGKVELSYNLGKQTEEDLHIIRSSVGVDDGEWHHIIALRNEREGSLQVDGEVPVVDQSTVGADQLDTNGRLWIGGKTETELPLGLPKDYYTGFTGCMKDILIDYKSLHLLENRNGQSTSVIRYCGQS</sequence>
<dbReference type="FunFam" id="2.10.25.10:FF:000185">
    <property type="entry name" value="basement membrane-specific heparan sulfate proteoglycan core protein-like"/>
    <property type="match status" value="1"/>
</dbReference>
<feature type="domain" description="NtA" evidence="19">
    <location>
        <begin position="43"/>
        <end position="167"/>
    </location>
</feature>
<keyword evidence="21" id="KW-1185">Reference proteome</keyword>
<evidence type="ECO:0000256" key="4">
    <source>
        <dbReference type="ARBA" id="ARBA00022536"/>
    </source>
</evidence>
<feature type="domain" description="EGF-like" evidence="17">
    <location>
        <begin position="1036"/>
        <end position="1073"/>
    </location>
</feature>
<feature type="domain" description="Kazal-like" evidence="20">
    <location>
        <begin position="195"/>
        <end position="242"/>
    </location>
</feature>
<feature type="signal peptide" evidence="15">
    <location>
        <begin position="1"/>
        <end position="25"/>
    </location>
</feature>
<evidence type="ECO:0000256" key="2">
    <source>
        <dbReference type="ARBA" id="ARBA00022525"/>
    </source>
</evidence>
<dbReference type="SMART" id="SM00282">
    <property type="entry name" value="LamG"/>
    <property type="match status" value="3"/>
</dbReference>
<feature type="disulfide bond" evidence="11">
    <location>
        <begin position="1024"/>
        <end position="1033"/>
    </location>
</feature>
<evidence type="ECO:0000256" key="5">
    <source>
        <dbReference type="ARBA" id="ARBA00022729"/>
    </source>
</evidence>
<dbReference type="InterPro" id="IPR008993">
    <property type="entry name" value="TIMP-like_OB-fold"/>
</dbReference>
<dbReference type="SMART" id="SM00181">
    <property type="entry name" value="EGF"/>
    <property type="match status" value="6"/>
</dbReference>
<dbReference type="PANTHER" id="PTHR15036:SF83">
    <property type="entry name" value="AGRIN"/>
    <property type="match status" value="1"/>
</dbReference>
<evidence type="ECO:0000256" key="12">
    <source>
        <dbReference type="PROSITE-ProRule" id="PRU00443"/>
    </source>
</evidence>
<evidence type="ECO:0000313" key="22">
    <source>
        <dbReference type="RefSeq" id="XP_022336606.1"/>
    </source>
</evidence>
<keyword evidence="7" id="KW-0175">Coiled coil</keyword>
<evidence type="ECO:0000256" key="7">
    <source>
        <dbReference type="ARBA" id="ARBA00023054"/>
    </source>
</evidence>
<dbReference type="PROSITE" id="PS50027">
    <property type="entry name" value="EGF_LAM_2"/>
    <property type="match status" value="1"/>
</dbReference>
<dbReference type="GO" id="GO:0005886">
    <property type="term" value="C:plasma membrane"/>
    <property type="evidence" value="ECO:0007669"/>
    <property type="project" value="GOC"/>
</dbReference>
<dbReference type="Pfam" id="PF00008">
    <property type="entry name" value="EGF"/>
    <property type="match status" value="2"/>
</dbReference>
<feature type="domain" description="EGF-like" evidence="17">
    <location>
        <begin position="1257"/>
        <end position="1293"/>
    </location>
</feature>
<dbReference type="RefSeq" id="XP_022336606.1">
    <property type="nucleotide sequence ID" value="XM_022480898.1"/>
</dbReference>
<dbReference type="SMART" id="SM00179">
    <property type="entry name" value="EGF_CA"/>
    <property type="match status" value="3"/>
</dbReference>
<keyword evidence="10 13" id="KW-0424">Laminin EGF-like domain</keyword>
<evidence type="ECO:0000256" key="14">
    <source>
        <dbReference type="SAM" id="MobiDB-lite"/>
    </source>
</evidence>
<feature type="region of interest" description="Disordered" evidence="14">
    <location>
        <begin position="682"/>
        <end position="711"/>
    </location>
</feature>
<feature type="domain" description="Kazal-like" evidence="20">
    <location>
        <begin position="277"/>
        <end position="332"/>
    </location>
</feature>
<dbReference type="GeneID" id="111132939"/>
<feature type="domain" description="Kazal-like" evidence="20">
    <location>
        <begin position="626"/>
        <end position="677"/>
    </location>
</feature>
<dbReference type="GO" id="GO:0043113">
    <property type="term" value="P:receptor clustering"/>
    <property type="evidence" value="ECO:0007669"/>
    <property type="project" value="InterPro"/>
</dbReference>
<dbReference type="Pfam" id="PF00053">
    <property type="entry name" value="EGF_laminin"/>
    <property type="match status" value="2"/>
</dbReference>
<dbReference type="SUPFAM" id="SSF49899">
    <property type="entry name" value="Concanavalin A-like lectins/glucanases"/>
    <property type="match status" value="3"/>
</dbReference>
<dbReference type="SMART" id="SM00180">
    <property type="entry name" value="EGF_Lam"/>
    <property type="match status" value="2"/>
</dbReference>
<dbReference type="GO" id="GO:0005509">
    <property type="term" value="F:calcium ion binding"/>
    <property type="evidence" value="ECO:0007669"/>
    <property type="project" value="InterPro"/>
</dbReference>
<dbReference type="PRINTS" id="PR00011">
    <property type="entry name" value="EGFLAMININ"/>
</dbReference>
<dbReference type="InterPro" id="IPR002350">
    <property type="entry name" value="Kazal_dom"/>
</dbReference>
<evidence type="ECO:0000256" key="15">
    <source>
        <dbReference type="SAM" id="SignalP"/>
    </source>
</evidence>
<evidence type="ECO:0000256" key="1">
    <source>
        <dbReference type="ARBA" id="ARBA00004498"/>
    </source>
</evidence>
<keyword evidence="5 15" id="KW-0732">Signal</keyword>
<dbReference type="CDD" id="cd00055">
    <property type="entry name" value="EGF_Lam"/>
    <property type="match status" value="2"/>
</dbReference>
<dbReference type="Pfam" id="PF03146">
    <property type="entry name" value="NtA"/>
    <property type="match status" value="1"/>
</dbReference>
<dbReference type="Gene3D" id="2.10.25.10">
    <property type="entry name" value="Laminin"/>
    <property type="match status" value="6"/>
</dbReference>
<dbReference type="PROSITE" id="PS51121">
    <property type="entry name" value="NTA"/>
    <property type="match status" value="1"/>
</dbReference>
<feature type="domain" description="Kazal-like" evidence="20">
    <location>
        <begin position="357"/>
        <end position="408"/>
    </location>
</feature>
<dbReference type="InterPro" id="IPR001881">
    <property type="entry name" value="EGF-like_Ca-bd_dom"/>
</dbReference>
<dbReference type="PROSITE" id="PS00022">
    <property type="entry name" value="EGF_1"/>
    <property type="match status" value="4"/>
</dbReference>
<accession>A0A8B8EAR9</accession>
<feature type="domain" description="Laminin EGF-like" evidence="18">
    <location>
        <begin position="488"/>
        <end position="542"/>
    </location>
</feature>
<evidence type="ECO:0000256" key="9">
    <source>
        <dbReference type="ARBA" id="ARBA00023180"/>
    </source>
</evidence>
<evidence type="ECO:0000259" key="17">
    <source>
        <dbReference type="PROSITE" id="PS50026"/>
    </source>
</evidence>
<comment type="caution">
    <text evidence="11">Lacks conserved residue(s) required for the propagation of feature annotation.</text>
</comment>
<evidence type="ECO:0000259" key="18">
    <source>
        <dbReference type="PROSITE" id="PS50027"/>
    </source>
</evidence>
<name>A0A8B8EAR9_CRAVI</name>
<dbReference type="InterPro" id="IPR009030">
    <property type="entry name" value="Growth_fac_rcpt_cys_sf"/>
</dbReference>
<reference evidence="22" key="1">
    <citation type="submission" date="2025-08" db="UniProtKB">
        <authorList>
            <consortium name="RefSeq"/>
        </authorList>
    </citation>
    <scope>IDENTIFICATION</scope>
    <source>
        <tissue evidence="22">Whole sample</tissue>
    </source>
</reference>
<dbReference type="Gene3D" id="3.30.60.30">
    <property type="match status" value="5"/>
</dbReference>
<feature type="disulfide bond" evidence="11">
    <location>
        <begin position="796"/>
        <end position="805"/>
    </location>
</feature>
<evidence type="ECO:0000256" key="13">
    <source>
        <dbReference type="PROSITE-ProRule" id="PRU00460"/>
    </source>
</evidence>
<dbReference type="CDD" id="cd00054">
    <property type="entry name" value="EGF_CA"/>
    <property type="match status" value="2"/>
</dbReference>
<dbReference type="GO" id="GO:0005576">
    <property type="term" value="C:extracellular region"/>
    <property type="evidence" value="ECO:0007669"/>
    <property type="project" value="UniProtKB-ARBA"/>
</dbReference>
<gene>
    <name evidence="22" type="primary">LOC111132939</name>
</gene>
<evidence type="ECO:0000256" key="10">
    <source>
        <dbReference type="ARBA" id="ARBA00023292"/>
    </source>
</evidence>
<organism evidence="21 22">
    <name type="scientific">Crassostrea virginica</name>
    <name type="common">Eastern oyster</name>
    <dbReference type="NCBI Taxonomy" id="6565"/>
    <lineage>
        <taxon>Eukaryota</taxon>
        <taxon>Metazoa</taxon>
        <taxon>Spiralia</taxon>
        <taxon>Lophotrochozoa</taxon>
        <taxon>Mollusca</taxon>
        <taxon>Bivalvia</taxon>
        <taxon>Autobranchia</taxon>
        <taxon>Pteriomorphia</taxon>
        <taxon>Ostreida</taxon>
        <taxon>Ostreoidea</taxon>
        <taxon>Ostreidae</taxon>
        <taxon>Crassostrea</taxon>
    </lineage>
</organism>
<keyword evidence="3" id="KW-0272">Extracellular matrix</keyword>
<dbReference type="InterPro" id="IPR004850">
    <property type="entry name" value="NtA_dom"/>
</dbReference>
<dbReference type="PROSITE" id="PS01186">
    <property type="entry name" value="EGF_2"/>
    <property type="match status" value="1"/>
</dbReference>
<dbReference type="InterPro" id="IPR002049">
    <property type="entry name" value="LE_dom"/>
</dbReference>
<dbReference type="Pfam" id="PF07648">
    <property type="entry name" value="Kazal_2"/>
    <property type="match status" value="5"/>
</dbReference>
<keyword evidence="9" id="KW-0325">Glycoprotein</keyword>
<keyword evidence="6" id="KW-0677">Repeat</keyword>
<feature type="disulfide bond" evidence="13">
    <location>
        <begin position="488"/>
        <end position="500"/>
    </location>
</feature>
<keyword evidence="8 11" id="KW-1015">Disulfide bond</keyword>
<dbReference type="Gene3D" id="2.60.120.200">
    <property type="match status" value="3"/>
</dbReference>
<dbReference type="PROSITE" id="PS01248">
    <property type="entry name" value="EGF_LAM_1"/>
    <property type="match status" value="1"/>
</dbReference>
<feature type="disulfide bond" evidence="13">
    <location>
        <begin position="509"/>
        <end position="518"/>
    </location>
</feature>
<feature type="domain" description="Laminin G" evidence="16">
    <location>
        <begin position="812"/>
        <end position="996"/>
    </location>
</feature>
<comment type="subcellular location">
    <subcellularLocation>
        <location evidence="1">Secreted</location>
        <location evidence="1">Extracellular space</location>
        <location evidence="1">Extracellular matrix</location>
    </subcellularLocation>
</comment>
<feature type="domain" description="Laminin G" evidence="16">
    <location>
        <begin position="1302"/>
        <end position="1487"/>
    </location>
</feature>
<feature type="disulfide bond" evidence="13">
    <location>
        <begin position="490"/>
        <end position="507"/>
    </location>
</feature>
<dbReference type="OrthoDB" id="88467at2759"/>
<keyword evidence="2" id="KW-0964">Secreted</keyword>
<dbReference type="SMART" id="SM00280">
    <property type="entry name" value="KAZAL"/>
    <property type="match status" value="5"/>
</dbReference>
<dbReference type="PANTHER" id="PTHR15036">
    <property type="entry name" value="PIKACHURIN-LIKE PROTEIN"/>
    <property type="match status" value="1"/>
</dbReference>
<evidence type="ECO:0000313" key="21">
    <source>
        <dbReference type="Proteomes" id="UP000694844"/>
    </source>
</evidence>
<evidence type="ECO:0000256" key="8">
    <source>
        <dbReference type="ARBA" id="ARBA00023157"/>
    </source>
</evidence>
<dbReference type="InterPro" id="IPR036058">
    <property type="entry name" value="Kazal_dom_sf"/>
</dbReference>
<feature type="disulfide bond" evidence="12">
    <location>
        <begin position="43"/>
        <end position="115"/>
    </location>
</feature>
<evidence type="ECO:0000256" key="6">
    <source>
        <dbReference type="ARBA" id="ARBA00022737"/>
    </source>
</evidence>
<feature type="domain" description="Kazal-like" evidence="20">
    <location>
        <begin position="412"/>
        <end position="487"/>
    </location>
</feature>
<proteinExistence type="predicted"/>
<evidence type="ECO:0000256" key="3">
    <source>
        <dbReference type="ARBA" id="ARBA00022530"/>
    </source>
</evidence>
<dbReference type="Proteomes" id="UP000694844">
    <property type="component" value="Chromosome 5"/>
</dbReference>
<keyword evidence="4 11" id="KW-0245">EGF-like domain</keyword>
<dbReference type="GO" id="GO:0043236">
    <property type="term" value="F:laminin binding"/>
    <property type="evidence" value="ECO:0007669"/>
    <property type="project" value="InterPro"/>
</dbReference>
<dbReference type="InterPro" id="IPR000742">
    <property type="entry name" value="EGF"/>
</dbReference>
<dbReference type="CDD" id="cd00110">
    <property type="entry name" value="LamG"/>
    <property type="match status" value="3"/>
</dbReference>
<dbReference type="InterPro" id="IPR050372">
    <property type="entry name" value="Neurexin-related_CASP"/>
</dbReference>
<dbReference type="SUPFAM" id="SSF57196">
    <property type="entry name" value="EGF/Laminin"/>
    <property type="match status" value="1"/>
</dbReference>
<dbReference type="PROSITE" id="PS50025">
    <property type="entry name" value="LAM_G_DOMAIN"/>
    <property type="match status" value="3"/>
</dbReference>
<feature type="disulfide bond" evidence="11">
    <location>
        <begin position="1063"/>
        <end position="1072"/>
    </location>
</feature>
<evidence type="ECO:0000256" key="11">
    <source>
        <dbReference type="PROSITE-ProRule" id="PRU00076"/>
    </source>
</evidence>